<gene>
    <name evidence="4 7" type="primary">msrA</name>
    <name evidence="7" type="ORF">FPL22_17070</name>
</gene>
<sequence length="194" mass="21243">MSPRILFSLAALGLAALPALARADSLVLGGGCFWCTEAAYEIKLGVTAVTSGYAGGFTENPTYKQIGHEHTGHAEVIKIDYDPAKITLAELLAFFWKVHNPTQVGGQGNDQGPQYRSIILYADEAQKAAAEKSRDEAAKTFSKPITTEIVPLKKFWPAEDYHQDYFAKNPNDGYCVYVIKPKIDKLQKGLGPKH</sequence>
<keyword evidence="5" id="KW-0732">Signal</keyword>
<evidence type="ECO:0000256" key="5">
    <source>
        <dbReference type="SAM" id="SignalP"/>
    </source>
</evidence>
<evidence type="ECO:0000259" key="6">
    <source>
        <dbReference type="Pfam" id="PF01625"/>
    </source>
</evidence>
<evidence type="ECO:0000256" key="3">
    <source>
        <dbReference type="ARBA" id="ARBA00048782"/>
    </source>
</evidence>
<dbReference type="HAMAP" id="MF_01401">
    <property type="entry name" value="MsrA"/>
    <property type="match status" value="1"/>
</dbReference>
<dbReference type="NCBIfam" id="TIGR00401">
    <property type="entry name" value="msrA"/>
    <property type="match status" value="1"/>
</dbReference>
<comment type="similarity">
    <text evidence="4">Belongs to the MsrA Met sulfoxide reductase family.</text>
</comment>
<feature type="signal peptide" evidence="5">
    <location>
        <begin position="1"/>
        <end position="21"/>
    </location>
</feature>
<keyword evidence="1 4" id="KW-0560">Oxidoreductase</keyword>
<dbReference type="OrthoDB" id="4174719at2"/>
<feature type="chain" id="PRO_5022245312" description="Peptide methionine sulfoxide reductase MsrA" evidence="5">
    <location>
        <begin position="22"/>
        <end position="194"/>
    </location>
</feature>
<protein>
    <recommendedName>
        <fullName evidence="4">Peptide methionine sulfoxide reductase MsrA</fullName>
        <shortName evidence="4">Protein-methionine-S-oxide reductase</shortName>
        <ecNumber evidence="4">1.8.4.11</ecNumber>
    </recommendedName>
    <alternativeName>
        <fullName evidence="4">Peptide-methionine (S)-S-oxide reductase</fullName>
        <shortName evidence="4">Peptide Met(O) reductase</shortName>
    </alternativeName>
</protein>
<dbReference type="InterPro" id="IPR036509">
    <property type="entry name" value="Met_Sox_Rdtase_MsrA_sf"/>
</dbReference>
<keyword evidence="8" id="KW-1185">Reference proteome</keyword>
<comment type="function">
    <text evidence="4">Has an important function as a repair enzyme for proteins that have been inactivated by oxidation. Catalyzes the reversible oxidation-reduction of methionine sulfoxide in proteins to methionine.</text>
</comment>
<dbReference type="RefSeq" id="WP_144354250.1">
    <property type="nucleotide sequence ID" value="NZ_CBCRVV010000010.1"/>
</dbReference>
<dbReference type="Pfam" id="PF01625">
    <property type="entry name" value="PMSR"/>
    <property type="match status" value="1"/>
</dbReference>
<comment type="caution">
    <text evidence="7">The sequence shown here is derived from an EMBL/GenBank/DDBJ whole genome shotgun (WGS) entry which is preliminary data.</text>
</comment>
<dbReference type="InterPro" id="IPR002569">
    <property type="entry name" value="Met_Sox_Rdtase_MsrA_dom"/>
</dbReference>
<dbReference type="PANTHER" id="PTHR43774:SF1">
    <property type="entry name" value="PEPTIDE METHIONINE SULFOXIDE REDUCTASE MSRA 2"/>
    <property type="match status" value="1"/>
</dbReference>
<proteinExistence type="inferred from homology"/>
<feature type="active site" evidence="4">
    <location>
        <position position="32"/>
    </location>
</feature>
<name>A0A556QEP1_9BACT</name>
<evidence type="ECO:0000256" key="1">
    <source>
        <dbReference type="ARBA" id="ARBA00023002"/>
    </source>
</evidence>
<dbReference type="Proteomes" id="UP000315648">
    <property type="component" value="Unassembled WGS sequence"/>
</dbReference>
<dbReference type="GO" id="GO:0033744">
    <property type="term" value="F:L-methionine:thioredoxin-disulfide S-oxidoreductase activity"/>
    <property type="evidence" value="ECO:0007669"/>
    <property type="project" value="RHEA"/>
</dbReference>
<feature type="domain" description="Peptide methionine sulphoxide reductase MsrA" evidence="6">
    <location>
        <begin position="26"/>
        <end position="175"/>
    </location>
</feature>
<dbReference type="Gene3D" id="3.30.1060.10">
    <property type="entry name" value="Peptide methionine sulphoxide reductase MsrA"/>
    <property type="match status" value="1"/>
</dbReference>
<dbReference type="GO" id="GO:0008113">
    <property type="term" value="F:peptide-methionine (S)-S-oxide reductase activity"/>
    <property type="evidence" value="ECO:0007669"/>
    <property type="project" value="UniProtKB-UniRule"/>
</dbReference>
<evidence type="ECO:0000313" key="8">
    <source>
        <dbReference type="Proteomes" id="UP000315648"/>
    </source>
</evidence>
<comment type="catalytic activity">
    <reaction evidence="3 4">
        <text>[thioredoxin]-disulfide + L-methionine + H2O = L-methionine (S)-S-oxide + [thioredoxin]-dithiol</text>
        <dbReference type="Rhea" id="RHEA:19993"/>
        <dbReference type="Rhea" id="RHEA-COMP:10698"/>
        <dbReference type="Rhea" id="RHEA-COMP:10700"/>
        <dbReference type="ChEBI" id="CHEBI:15377"/>
        <dbReference type="ChEBI" id="CHEBI:29950"/>
        <dbReference type="ChEBI" id="CHEBI:50058"/>
        <dbReference type="ChEBI" id="CHEBI:57844"/>
        <dbReference type="ChEBI" id="CHEBI:58772"/>
        <dbReference type="EC" id="1.8.4.11"/>
    </reaction>
</comment>
<dbReference type="PANTHER" id="PTHR43774">
    <property type="entry name" value="PEPTIDE METHIONINE SULFOXIDE REDUCTASE"/>
    <property type="match status" value="1"/>
</dbReference>
<reference evidence="7 8" key="1">
    <citation type="submission" date="2019-07" db="EMBL/GenBank/DDBJ databases">
        <title>Description of 53C-WASEF.</title>
        <authorList>
            <person name="Pitt A."/>
            <person name="Hahn M.W."/>
        </authorList>
    </citation>
    <scope>NUCLEOTIDE SEQUENCE [LARGE SCALE GENOMIC DNA]</scope>
    <source>
        <strain evidence="7 8">53C-WASEF</strain>
    </source>
</reference>
<dbReference type="AlphaFoldDB" id="A0A556QEP1"/>
<comment type="catalytic activity">
    <reaction evidence="2 4">
        <text>L-methionyl-[protein] + [thioredoxin]-disulfide + H2O = L-methionyl-(S)-S-oxide-[protein] + [thioredoxin]-dithiol</text>
        <dbReference type="Rhea" id="RHEA:14217"/>
        <dbReference type="Rhea" id="RHEA-COMP:10698"/>
        <dbReference type="Rhea" id="RHEA-COMP:10700"/>
        <dbReference type="Rhea" id="RHEA-COMP:12313"/>
        <dbReference type="Rhea" id="RHEA-COMP:12315"/>
        <dbReference type="ChEBI" id="CHEBI:15377"/>
        <dbReference type="ChEBI" id="CHEBI:16044"/>
        <dbReference type="ChEBI" id="CHEBI:29950"/>
        <dbReference type="ChEBI" id="CHEBI:44120"/>
        <dbReference type="ChEBI" id="CHEBI:50058"/>
        <dbReference type="EC" id="1.8.4.11"/>
    </reaction>
</comment>
<evidence type="ECO:0000256" key="2">
    <source>
        <dbReference type="ARBA" id="ARBA00047806"/>
    </source>
</evidence>
<evidence type="ECO:0000256" key="4">
    <source>
        <dbReference type="HAMAP-Rule" id="MF_01401"/>
    </source>
</evidence>
<evidence type="ECO:0000313" key="7">
    <source>
        <dbReference type="EMBL" id="TSJ75108.1"/>
    </source>
</evidence>
<dbReference type="EMBL" id="VMBG01000004">
    <property type="protein sequence ID" value="TSJ75108.1"/>
    <property type="molecule type" value="Genomic_DNA"/>
</dbReference>
<accession>A0A556QEP1</accession>
<dbReference type="SUPFAM" id="SSF55068">
    <property type="entry name" value="Peptide methionine sulfoxide reductase"/>
    <property type="match status" value="1"/>
</dbReference>
<dbReference type="EC" id="1.8.4.11" evidence="4"/>
<organism evidence="7 8">
    <name type="scientific">Rariglobus hedericola</name>
    <dbReference type="NCBI Taxonomy" id="2597822"/>
    <lineage>
        <taxon>Bacteria</taxon>
        <taxon>Pseudomonadati</taxon>
        <taxon>Verrucomicrobiota</taxon>
        <taxon>Opitutia</taxon>
        <taxon>Opitutales</taxon>
        <taxon>Opitutaceae</taxon>
        <taxon>Rariglobus</taxon>
    </lineage>
</organism>